<dbReference type="RefSeq" id="WP_285312050.1">
    <property type="nucleotide sequence ID" value="NZ_JASOIH010000028.1"/>
</dbReference>
<comment type="caution">
    <text evidence="3">The sequence shown here is derived from an EMBL/GenBank/DDBJ whole genome shotgun (WGS) entry which is preliminary data.</text>
</comment>
<reference evidence="3" key="1">
    <citation type="submission" date="2023-05" db="EMBL/GenBank/DDBJ databases">
        <title>Cataloging the Phylogenetic Diversity of Human Bladder Bacteria.</title>
        <authorList>
            <person name="Du J."/>
        </authorList>
    </citation>
    <scope>NUCLEOTIDE SEQUENCE</scope>
    <source>
        <strain evidence="3">UMB8703</strain>
    </source>
</reference>
<dbReference type="EMBL" id="JASOIH010000028">
    <property type="protein sequence ID" value="MDK6900363.1"/>
    <property type="molecule type" value="Genomic_DNA"/>
</dbReference>
<keyword evidence="1" id="KW-1188">Viral release from host cell</keyword>
<dbReference type="Pfam" id="PF17289">
    <property type="entry name" value="Terminase_6C"/>
    <property type="match status" value="1"/>
</dbReference>
<name>A0AAW6XW50_STRAG</name>
<dbReference type="Gene3D" id="3.40.50.300">
    <property type="entry name" value="P-loop containing nucleotide triphosphate hydrolases"/>
    <property type="match status" value="1"/>
</dbReference>
<dbReference type="Proteomes" id="UP001230629">
    <property type="component" value="Unassembled WGS sequence"/>
</dbReference>
<accession>A0AAW6XW50</accession>
<dbReference type="InterPro" id="IPR006437">
    <property type="entry name" value="Phage_terminase_lsu"/>
</dbReference>
<dbReference type="AlphaFoldDB" id="A0AAW6XW50"/>
<proteinExistence type="predicted"/>
<dbReference type="InterPro" id="IPR035421">
    <property type="entry name" value="Terminase_6C"/>
</dbReference>
<dbReference type="Gene3D" id="3.30.420.280">
    <property type="match status" value="1"/>
</dbReference>
<sequence>MDDQKNTLVWSPKQAYAIANCNGRANIWQGAVRSGKTFSSILAYCMKIATWDGPGVHVITGRNKDSIFRNFFTPIISTPELAWLAKAINYRQGAPTAKILGKPVSIVGANDQSAETKIRGATVALAYADEVTVLPDSFFRMLLSRLSLDGSQLLGTTNPDSPYHWLKTDYLDRLDELHDWRNFNSTLDDNPALSEEYKESLKAEYTGLWYKRFILGQWVAAEGAVYDMWNPTEHVIPWENIPPIRQTLAVGMDYGTTNPTDAVMLALGVDDRLYAVDEWRATKTQGNLTDAQTSEQFRNWLYQTRHLPDRHYNRDKYADRPRHIIVDPAAGSFKVQLYEDGLRNIRNADNNVAYGIKLVGSLLSEGKLKISNRCKWLLKEFPSYVWDPKATEQGQDKPIKANDHALDALRYALVTTETLWRRATK</sequence>
<dbReference type="InterPro" id="IPR052380">
    <property type="entry name" value="Viral_DNA_packaging_terminase"/>
</dbReference>
<evidence type="ECO:0000313" key="3">
    <source>
        <dbReference type="EMBL" id="MDK6900363.1"/>
    </source>
</evidence>
<dbReference type="PANTHER" id="PTHR39184:SF1">
    <property type="entry name" value="PBSX PHAGE TERMINASE LARGE SUBUNIT"/>
    <property type="match status" value="1"/>
</dbReference>
<protein>
    <submittedName>
        <fullName evidence="3">PBSX family phage terminase large subunit</fullName>
    </submittedName>
</protein>
<feature type="domain" description="Terminase large subunit gp17-like C-terminal" evidence="2">
    <location>
        <begin position="250"/>
        <end position="414"/>
    </location>
</feature>
<dbReference type="InterPro" id="IPR027417">
    <property type="entry name" value="P-loop_NTPase"/>
</dbReference>
<dbReference type="Pfam" id="PF03237">
    <property type="entry name" value="Terminase_6N"/>
    <property type="match status" value="1"/>
</dbReference>
<organism evidence="3 4">
    <name type="scientific">Streptococcus agalactiae</name>
    <dbReference type="NCBI Taxonomy" id="1311"/>
    <lineage>
        <taxon>Bacteria</taxon>
        <taxon>Bacillati</taxon>
        <taxon>Bacillota</taxon>
        <taxon>Bacilli</taxon>
        <taxon>Lactobacillales</taxon>
        <taxon>Streptococcaceae</taxon>
        <taxon>Streptococcus</taxon>
    </lineage>
</organism>
<gene>
    <name evidence="3" type="ORF">QP229_10435</name>
</gene>
<dbReference type="NCBIfam" id="TIGR01547">
    <property type="entry name" value="phage_term_2"/>
    <property type="match status" value="1"/>
</dbReference>
<evidence type="ECO:0000259" key="2">
    <source>
        <dbReference type="Pfam" id="PF17289"/>
    </source>
</evidence>
<evidence type="ECO:0000256" key="1">
    <source>
        <dbReference type="ARBA" id="ARBA00022612"/>
    </source>
</evidence>
<evidence type="ECO:0000313" key="4">
    <source>
        <dbReference type="Proteomes" id="UP001230629"/>
    </source>
</evidence>
<dbReference type="PANTHER" id="PTHR39184">
    <property type="match status" value="1"/>
</dbReference>